<protein>
    <recommendedName>
        <fullName evidence="1">DNA ligase (ATP)</fullName>
        <ecNumber evidence="1">6.5.1.1</ecNumber>
    </recommendedName>
</protein>
<dbReference type="Pfam" id="PF04679">
    <property type="entry name" value="DNA_ligase_A_C"/>
    <property type="match status" value="1"/>
</dbReference>
<dbReference type="GO" id="GO:0003910">
    <property type="term" value="F:DNA ligase (ATP) activity"/>
    <property type="evidence" value="ECO:0007669"/>
    <property type="project" value="UniProtKB-EC"/>
</dbReference>
<dbReference type="Proteomes" id="UP001187143">
    <property type="component" value="Unassembled WGS sequence"/>
</dbReference>
<organism evidence="4 5">
    <name type="scientific">Mycobacterium intracellulare</name>
    <dbReference type="NCBI Taxonomy" id="1767"/>
    <lineage>
        <taxon>Bacteria</taxon>
        <taxon>Bacillati</taxon>
        <taxon>Actinomycetota</taxon>
        <taxon>Actinomycetes</taxon>
        <taxon>Mycobacteriales</taxon>
        <taxon>Mycobacteriaceae</taxon>
        <taxon>Mycobacterium</taxon>
        <taxon>Mycobacterium avium complex (MAC)</taxon>
    </lineage>
</organism>
<dbReference type="RefSeq" id="WP_083863046.1">
    <property type="nucleotide sequence ID" value="NZ_JAEKMV010000008.1"/>
</dbReference>
<sequence>MRRGADRQRDGVHDRHRFDATGVARPGLPWRHDREAGAHWVCPEMVVQTGFSEWTRDGTLRHPRYLGVRTDKEPGEVVRETH</sequence>
<feature type="region of interest" description="Disordered" evidence="2">
    <location>
        <begin position="1"/>
        <end position="30"/>
    </location>
</feature>
<dbReference type="EC" id="6.5.1.1" evidence="1"/>
<comment type="caution">
    <text evidence="4">The sequence shown here is derived from an EMBL/GenBank/DDBJ whole genome shotgun (WGS) entry which is preliminary data.</text>
</comment>
<evidence type="ECO:0000313" key="4">
    <source>
        <dbReference type="EMBL" id="MDV7013223.1"/>
    </source>
</evidence>
<feature type="compositionally biased region" description="Basic and acidic residues" evidence="2">
    <location>
        <begin position="1"/>
        <end position="19"/>
    </location>
</feature>
<dbReference type="GO" id="GO:0006281">
    <property type="term" value="P:DNA repair"/>
    <property type="evidence" value="ECO:0007669"/>
    <property type="project" value="InterPro"/>
</dbReference>
<evidence type="ECO:0000259" key="3">
    <source>
        <dbReference type="Pfam" id="PF04679"/>
    </source>
</evidence>
<dbReference type="Gene3D" id="2.40.50.140">
    <property type="entry name" value="Nucleic acid-binding proteins"/>
    <property type="match status" value="1"/>
</dbReference>
<dbReference type="GO" id="GO:0006310">
    <property type="term" value="P:DNA recombination"/>
    <property type="evidence" value="ECO:0007669"/>
    <property type="project" value="InterPro"/>
</dbReference>
<reference evidence="4" key="1">
    <citation type="submission" date="2023-10" db="EMBL/GenBank/DDBJ databases">
        <title>Characterization and genome sequence of Mycobacterium intracellulare ABSURDO, a novel pathogenic isolate with three colony morphotypes that vary in growth and acid-fastness.</title>
        <authorList>
            <person name="Jude B.A."/>
            <person name="Robinson R.T."/>
        </authorList>
    </citation>
    <scope>NUCLEOTIDE SEQUENCE</scope>
    <source>
        <strain evidence="4">ABSURDO Component B</strain>
    </source>
</reference>
<evidence type="ECO:0000313" key="5">
    <source>
        <dbReference type="Proteomes" id="UP001187143"/>
    </source>
</evidence>
<evidence type="ECO:0000256" key="2">
    <source>
        <dbReference type="SAM" id="MobiDB-lite"/>
    </source>
</evidence>
<proteinExistence type="predicted"/>
<dbReference type="EMBL" id="JAWLLD010000012">
    <property type="protein sequence ID" value="MDV7013223.1"/>
    <property type="molecule type" value="Genomic_DNA"/>
</dbReference>
<gene>
    <name evidence="4" type="ORF">R4F53_13075</name>
</gene>
<dbReference type="SUPFAM" id="SSF50249">
    <property type="entry name" value="Nucleic acid-binding proteins"/>
    <property type="match status" value="1"/>
</dbReference>
<dbReference type="AlphaFoldDB" id="A0AAE4RFI2"/>
<evidence type="ECO:0000256" key="1">
    <source>
        <dbReference type="ARBA" id="ARBA00012727"/>
    </source>
</evidence>
<feature type="domain" description="DNA ligase ATP-dependent C-terminal" evidence="3">
    <location>
        <begin position="25"/>
        <end position="72"/>
    </location>
</feature>
<dbReference type="InterPro" id="IPR012309">
    <property type="entry name" value="DNA_ligase_ATP-dep_C"/>
</dbReference>
<accession>A0AAE4RFI2</accession>
<dbReference type="InterPro" id="IPR012340">
    <property type="entry name" value="NA-bd_OB-fold"/>
</dbReference>
<name>A0AAE4RFI2_MYCIT</name>